<reference evidence="5 6" key="1">
    <citation type="journal article" date="2012" name="J. Bacteriol.">
        <title>Genome sequence of proteorhodopsin-containing sea ice bacterium Glaciecola punicea ACAM 611T.</title>
        <authorList>
            <person name="Qin Q.-L."/>
            <person name="Xie B.-B."/>
            <person name="Shu Y.-L."/>
            <person name="Rong J.-C."/>
            <person name="Zhao D.-L."/>
            <person name="Zhang X.-Y."/>
            <person name="Chen X.-L."/>
            <person name="Zhou B.-C."/>
            <person name="Zhanga Y.-Z."/>
        </authorList>
    </citation>
    <scope>NUCLEOTIDE SEQUENCE [LARGE SCALE GENOMIC DNA]</scope>
    <source>
        <strain evidence="5 6">ACAM 611</strain>
    </source>
</reference>
<keyword evidence="3" id="KW-0804">Transcription</keyword>
<accession>H5TE96</accession>
<evidence type="ECO:0000313" key="5">
    <source>
        <dbReference type="EMBL" id="GAB56623.1"/>
    </source>
</evidence>
<evidence type="ECO:0000256" key="2">
    <source>
        <dbReference type="ARBA" id="ARBA00023125"/>
    </source>
</evidence>
<dbReference type="InterPro" id="IPR000843">
    <property type="entry name" value="HTH_LacI"/>
</dbReference>
<dbReference type="SMART" id="SM00354">
    <property type="entry name" value="HTH_LACI"/>
    <property type="match status" value="1"/>
</dbReference>
<dbReference type="Proteomes" id="UP000053586">
    <property type="component" value="Unassembled WGS sequence"/>
</dbReference>
<evidence type="ECO:0000259" key="4">
    <source>
        <dbReference type="PROSITE" id="PS50932"/>
    </source>
</evidence>
<organism evidence="5 6">
    <name type="scientific">Glaciecola punicea ACAM 611</name>
    <dbReference type="NCBI Taxonomy" id="1121923"/>
    <lineage>
        <taxon>Bacteria</taxon>
        <taxon>Pseudomonadati</taxon>
        <taxon>Pseudomonadota</taxon>
        <taxon>Gammaproteobacteria</taxon>
        <taxon>Alteromonadales</taxon>
        <taxon>Alteromonadaceae</taxon>
        <taxon>Glaciecola</taxon>
    </lineage>
</organism>
<keyword evidence="2" id="KW-0238">DNA-binding</keyword>
<dbReference type="eggNOG" id="COG1609">
    <property type="taxonomic scope" value="Bacteria"/>
</dbReference>
<dbReference type="Gene3D" id="3.40.50.2300">
    <property type="match status" value="2"/>
</dbReference>
<name>H5TE96_9ALTE</name>
<dbReference type="PANTHER" id="PTHR30146:SF153">
    <property type="entry name" value="LACTOSE OPERON REPRESSOR"/>
    <property type="match status" value="1"/>
</dbReference>
<comment type="caution">
    <text evidence="5">The sequence shown here is derived from an EMBL/GenBank/DDBJ whole genome shotgun (WGS) entry which is preliminary data.</text>
</comment>
<dbReference type="EMBL" id="BAET01000030">
    <property type="protein sequence ID" value="GAB56623.1"/>
    <property type="molecule type" value="Genomic_DNA"/>
</dbReference>
<dbReference type="InterPro" id="IPR028082">
    <property type="entry name" value="Peripla_BP_I"/>
</dbReference>
<dbReference type="PANTHER" id="PTHR30146">
    <property type="entry name" value="LACI-RELATED TRANSCRIPTIONAL REPRESSOR"/>
    <property type="match status" value="1"/>
</dbReference>
<dbReference type="CDD" id="cd01545">
    <property type="entry name" value="PBP1_SalR"/>
    <property type="match status" value="1"/>
</dbReference>
<gene>
    <name evidence="5" type="ORF">GPUN_2508</name>
</gene>
<sequence length="346" mass="37976">MIKKEKKATINDVSRLAGVSKKTVSRIINNSPNVRAATREKVEKTIKILNYSPDPQARGLASQRSFLLGLVYDNPNASYVAEFQQGVLDHCRSQGYELVVHPCDNKSVNLAGELIRFISRLKLDGIVILPPLSANASLAELIEKSGCHCIRILPAASEAPAQVVQSNDLHGVRKIAQLLVKLGHTEIGFIHGPKDSLSAKERYVGFEKTLLDLGVTLPQQRIVWGEYTFDSGVACAEVLLTKQPRPTAIFASNDEMALGVILTAANMKIKIPDELSVIGYDDEPHASKIFPSLTTVNQNVREMGRLAAIKLVALCRGSGEEDEPMEHSVMPTLIERQSTARVKFKF</sequence>
<dbReference type="AlphaFoldDB" id="H5TE96"/>
<dbReference type="PRINTS" id="PR00036">
    <property type="entry name" value="HTHLACI"/>
</dbReference>
<reference evidence="5 6" key="2">
    <citation type="journal article" date="2017" name="Antonie Van Leeuwenhoek">
        <title>Rhizobium rhizosphaerae sp. nov., a novel species isolated from rice rhizosphere.</title>
        <authorList>
            <person name="Zhao J.J."/>
            <person name="Zhang J."/>
            <person name="Zhang R.J."/>
            <person name="Zhang C.W."/>
            <person name="Yin H.Q."/>
            <person name="Zhang X.X."/>
        </authorList>
    </citation>
    <scope>NUCLEOTIDE SEQUENCE [LARGE SCALE GENOMIC DNA]</scope>
    <source>
        <strain evidence="5 6">ACAM 611</strain>
    </source>
</reference>
<evidence type="ECO:0000256" key="1">
    <source>
        <dbReference type="ARBA" id="ARBA00023015"/>
    </source>
</evidence>
<evidence type="ECO:0000313" key="6">
    <source>
        <dbReference type="Proteomes" id="UP000053586"/>
    </source>
</evidence>
<protein>
    <submittedName>
        <fullName evidence="5">LacI family transcriptional regulator</fullName>
    </submittedName>
</protein>
<dbReference type="Gene3D" id="1.10.260.40">
    <property type="entry name" value="lambda repressor-like DNA-binding domains"/>
    <property type="match status" value="1"/>
</dbReference>
<dbReference type="GO" id="GO:0003700">
    <property type="term" value="F:DNA-binding transcription factor activity"/>
    <property type="evidence" value="ECO:0007669"/>
    <property type="project" value="TreeGrafter"/>
</dbReference>
<dbReference type="Pfam" id="PF13377">
    <property type="entry name" value="Peripla_BP_3"/>
    <property type="match status" value="1"/>
</dbReference>
<keyword evidence="6" id="KW-1185">Reference proteome</keyword>
<dbReference type="SUPFAM" id="SSF47413">
    <property type="entry name" value="lambda repressor-like DNA-binding domains"/>
    <property type="match status" value="1"/>
</dbReference>
<evidence type="ECO:0000256" key="3">
    <source>
        <dbReference type="ARBA" id="ARBA00023163"/>
    </source>
</evidence>
<dbReference type="PROSITE" id="PS50932">
    <property type="entry name" value="HTH_LACI_2"/>
    <property type="match status" value="1"/>
</dbReference>
<proteinExistence type="predicted"/>
<dbReference type="GO" id="GO:0000976">
    <property type="term" value="F:transcription cis-regulatory region binding"/>
    <property type="evidence" value="ECO:0007669"/>
    <property type="project" value="TreeGrafter"/>
</dbReference>
<dbReference type="CDD" id="cd01392">
    <property type="entry name" value="HTH_LacI"/>
    <property type="match status" value="1"/>
</dbReference>
<feature type="domain" description="HTH lacI-type" evidence="4">
    <location>
        <begin position="8"/>
        <end position="62"/>
    </location>
</feature>
<dbReference type="InterPro" id="IPR010982">
    <property type="entry name" value="Lambda_DNA-bd_dom_sf"/>
</dbReference>
<dbReference type="InterPro" id="IPR046335">
    <property type="entry name" value="LacI/GalR-like_sensor"/>
</dbReference>
<dbReference type="SUPFAM" id="SSF53822">
    <property type="entry name" value="Periplasmic binding protein-like I"/>
    <property type="match status" value="1"/>
</dbReference>
<dbReference type="Pfam" id="PF00356">
    <property type="entry name" value="LacI"/>
    <property type="match status" value="1"/>
</dbReference>
<keyword evidence="1" id="KW-0805">Transcription regulation</keyword>
<dbReference type="RefSeq" id="WP_006006962.1">
    <property type="nucleotide sequence ID" value="NZ_BAET01000030.1"/>
</dbReference>